<evidence type="ECO:0000313" key="2">
    <source>
        <dbReference type="EMBL" id="CAK6439338.1"/>
    </source>
</evidence>
<dbReference type="Proteomes" id="UP001314169">
    <property type="component" value="Chromosome 18"/>
</dbReference>
<name>A0ABN9ZM11_PIPNA</name>
<feature type="compositionally biased region" description="Low complexity" evidence="1">
    <location>
        <begin position="97"/>
        <end position="107"/>
    </location>
</feature>
<reference evidence="2" key="1">
    <citation type="submission" date="2023-12" db="EMBL/GenBank/DDBJ databases">
        <authorList>
            <person name="Brown T."/>
        </authorList>
    </citation>
    <scope>NUCLEOTIDE SEQUENCE</scope>
</reference>
<proteinExistence type="predicted"/>
<evidence type="ECO:0000313" key="3">
    <source>
        <dbReference type="Proteomes" id="UP001314169"/>
    </source>
</evidence>
<sequence>MVIRGLKSLPLRAMADVRGTQQYLQNECIVFKKFSGTGLFLSHGYACNLNKRGERGGNGIGLLREWGREDTKEVPREDQQEDSIYSEPPGEEESNIENEISSLGQKQLKGKRKGVQAWRQIRHENTKSNRPAVSG</sequence>
<organism evidence="2 3">
    <name type="scientific">Pipistrellus nathusii</name>
    <name type="common">Nathusius' pipistrelle</name>
    <dbReference type="NCBI Taxonomy" id="59473"/>
    <lineage>
        <taxon>Eukaryota</taxon>
        <taxon>Metazoa</taxon>
        <taxon>Chordata</taxon>
        <taxon>Craniata</taxon>
        <taxon>Vertebrata</taxon>
        <taxon>Euteleostomi</taxon>
        <taxon>Mammalia</taxon>
        <taxon>Eutheria</taxon>
        <taxon>Laurasiatheria</taxon>
        <taxon>Chiroptera</taxon>
        <taxon>Yangochiroptera</taxon>
        <taxon>Vespertilionidae</taxon>
        <taxon>Pipistrellus</taxon>
    </lineage>
</organism>
<feature type="compositionally biased region" description="Basic and acidic residues" evidence="1">
    <location>
        <begin position="68"/>
        <end position="78"/>
    </location>
</feature>
<evidence type="ECO:0000256" key="1">
    <source>
        <dbReference type="SAM" id="MobiDB-lite"/>
    </source>
</evidence>
<dbReference type="EMBL" id="OY882875">
    <property type="protein sequence ID" value="CAK6439338.1"/>
    <property type="molecule type" value="Genomic_DNA"/>
</dbReference>
<accession>A0ABN9ZM11</accession>
<keyword evidence="3" id="KW-1185">Reference proteome</keyword>
<gene>
    <name evidence="2" type="ORF">MPIPNATIZW_LOCUS7644</name>
</gene>
<protein>
    <submittedName>
        <fullName evidence="2">Uncharacterized protein</fullName>
    </submittedName>
</protein>
<feature type="region of interest" description="Disordered" evidence="1">
    <location>
        <begin position="68"/>
        <end position="135"/>
    </location>
</feature>